<keyword evidence="3" id="KW-1185">Reference proteome</keyword>
<dbReference type="EMBL" id="JAESWC010000007">
    <property type="protein sequence ID" value="MBL4936542.1"/>
    <property type="molecule type" value="Genomic_DNA"/>
</dbReference>
<proteinExistence type="predicted"/>
<dbReference type="RefSeq" id="WP_202749300.1">
    <property type="nucleotide sequence ID" value="NZ_JAESWC010000007.1"/>
</dbReference>
<dbReference type="Proteomes" id="UP000632377">
    <property type="component" value="Unassembled WGS sequence"/>
</dbReference>
<sequence length="562" mass="65317">MKIIDVYPLKSQFMKRDKIQIVVELEEHILEGRIKCKVYKFHEVILTLEENIENLTNKVLFEFDIDGQEGIMSGFGIEIELYKNGKMIYSKSTAFDILDSFKYAPRYGFLADFSANDLEDKEDLKEMNKYHLNVVQYYDWMYRHHDLIPKTDIFIDPLNRELSLLAVKDKINIAHKYGMKAIGYGAVYAAAPDFYKENQELALYKNNDEVFGFADFLYIMDIARESIWHNHIINEFYKAVKLGFDGIHMDQYGYPKEAVSNANGEKKVRYLREDFPILIDDTREYIEGKGEEVSLIFNAVNNWPVETVANSKEDAVYIEVWPPNDTYQDLYNLITNAKKYAPKKQVILAAYMKPFLEELNIPKDQAENSTLLTMATIFAAGGFHLLLGEKNGVLCDPYYPKYRTMENEDFKNKLRSYYDFIVKYEELLYDFDIVDTTMVNTGGINGEYTFNGVEASPKAEAESVWTLIKEKPGYKIINLINYAEMKDMNWNVPKEKLSSEINDIEVSVLTCNKVKAVYAASPDFEEGKALKLDFKYVDSDQGRKIKFIVSKLKIWDLVYIVY</sequence>
<reference evidence="2 3" key="1">
    <citation type="submission" date="2021-01" db="EMBL/GenBank/DDBJ databases">
        <title>Genome public.</title>
        <authorList>
            <person name="Liu C."/>
            <person name="Sun Q."/>
        </authorList>
    </citation>
    <scope>NUCLEOTIDE SEQUENCE [LARGE SCALE GENOMIC DNA]</scope>
    <source>
        <strain evidence="2 3">YIM B02515</strain>
    </source>
</reference>
<protein>
    <recommendedName>
        <fullName evidence="4">Dextranase</fullName>
    </recommendedName>
</protein>
<evidence type="ECO:0000313" key="2">
    <source>
        <dbReference type="EMBL" id="MBL4936542.1"/>
    </source>
</evidence>
<keyword evidence="1" id="KW-0732">Signal</keyword>
<dbReference type="CDD" id="cd14745">
    <property type="entry name" value="GH66"/>
    <property type="match status" value="1"/>
</dbReference>
<accession>A0ABS1TB07</accession>
<evidence type="ECO:0000256" key="1">
    <source>
        <dbReference type="ARBA" id="ARBA00022729"/>
    </source>
</evidence>
<organism evidence="2 3">
    <name type="scientific">Clostridium rhizosphaerae</name>
    <dbReference type="NCBI Taxonomy" id="2803861"/>
    <lineage>
        <taxon>Bacteria</taxon>
        <taxon>Bacillati</taxon>
        <taxon>Bacillota</taxon>
        <taxon>Clostridia</taxon>
        <taxon>Eubacteriales</taxon>
        <taxon>Clostridiaceae</taxon>
        <taxon>Clostridium</taxon>
    </lineage>
</organism>
<comment type="caution">
    <text evidence="2">The sequence shown here is derived from an EMBL/GenBank/DDBJ whole genome shotgun (WGS) entry which is preliminary data.</text>
</comment>
<dbReference type="InterPro" id="IPR013780">
    <property type="entry name" value="Glyco_hydro_b"/>
</dbReference>
<dbReference type="InterPro" id="IPR025092">
    <property type="entry name" value="Glyco_hydro_66"/>
</dbReference>
<evidence type="ECO:0000313" key="3">
    <source>
        <dbReference type="Proteomes" id="UP000632377"/>
    </source>
</evidence>
<name>A0ABS1TB07_9CLOT</name>
<gene>
    <name evidence="2" type="ORF">JK636_12315</name>
</gene>
<evidence type="ECO:0008006" key="4">
    <source>
        <dbReference type="Google" id="ProtNLM"/>
    </source>
</evidence>
<dbReference type="Gene3D" id="2.60.40.1180">
    <property type="entry name" value="Golgi alpha-mannosidase II"/>
    <property type="match status" value="1"/>
</dbReference>
<dbReference type="Gene3D" id="3.20.20.80">
    <property type="entry name" value="Glycosidases"/>
    <property type="match status" value="1"/>
</dbReference>
<dbReference type="Pfam" id="PF13199">
    <property type="entry name" value="Glyco_hydro_66"/>
    <property type="match status" value="1"/>
</dbReference>